<dbReference type="PIRSF" id="PIRSF018267">
    <property type="entry name" value="VSR_endonuc"/>
    <property type="match status" value="1"/>
</dbReference>
<proteinExistence type="inferred from homology"/>
<evidence type="ECO:0000256" key="2">
    <source>
        <dbReference type="ARBA" id="ARBA00022759"/>
    </source>
</evidence>
<name>A0ABW3ZST5_9BACI</name>
<dbReference type="Pfam" id="PF03852">
    <property type="entry name" value="Vsr"/>
    <property type="match status" value="1"/>
</dbReference>
<dbReference type="CDD" id="cd00221">
    <property type="entry name" value="Vsr"/>
    <property type="match status" value="1"/>
</dbReference>
<reference evidence="8" key="1">
    <citation type="journal article" date="2019" name="Int. J. Syst. Evol. Microbiol.">
        <title>The Global Catalogue of Microorganisms (GCM) 10K type strain sequencing project: providing services to taxonomists for standard genome sequencing and annotation.</title>
        <authorList>
            <consortium name="The Broad Institute Genomics Platform"/>
            <consortium name="The Broad Institute Genome Sequencing Center for Infectious Disease"/>
            <person name="Wu L."/>
            <person name="Ma J."/>
        </authorList>
    </citation>
    <scope>NUCLEOTIDE SEQUENCE [LARGE SCALE GENOMIC DNA]</scope>
    <source>
        <strain evidence="8">CCUG 54822</strain>
    </source>
</reference>
<dbReference type="NCBIfam" id="TIGR00632">
    <property type="entry name" value="vsr"/>
    <property type="match status" value="1"/>
</dbReference>
<keyword evidence="2 6" id="KW-0255">Endonuclease</keyword>
<keyword evidence="5 6" id="KW-0234">DNA repair</keyword>
<keyword evidence="3 6" id="KW-0227">DNA damage</keyword>
<evidence type="ECO:0000313" key="8">
    <source>
        <dbReference type="Proteomes" id="UP001597178"/>
    </source>
</evidence>
<dbReference type="Proteomes" id="UP001597178">
    <property type="component" value="Unassembled WGS sequence"/>
</dbReference>
<keyword evidence="1 6" id="KW-0540">Nuclease</keyword>
<sequence>MADNMSKEDRSMNMAAIKSISKLENIVSRELWQRGIRFRRNTKDLYGKPDFSIKKYKVVIFIDSCFWHQCPLHGNMPKNNRDFWKRKLTRNVERDRDVTNVYKENGWHILRVWEHELKDDFDRTLESVIDFINKAKNSPG</sequence>
<comment type="similarity">
    <text evidence="6">Belongs to the vsr family.</text>
</comment>
<evidence type="ECO:0000256" key="1">
    <source>
        <dbReference type="ARBA" id="ARBA00022722"/>
    </source>
</evidence>
<evidence type="ECO:0000256" key="4">
    <source>
        <dbReference type="ARBA" id="ARBA00022801"/>
    </source>
</evidence>
<dbReference type="GO" id="GO:0004519">
    <property type="term" value="F:endonuclease activity"/>
    <property type="evidence" value="ECO:0007669"/>
    <property type="project" value="UniProtKB-KW"/>
</dbReference>
<dbReference type="RefSeq" id="WP_382398640.1">
    <property type="nucleotide sequence ID" value="NZ_JBHTNH010000008.1"/>
</dbReference>
<dbReference type="SUPFAM" id="SSF52980">
    <property type="entry name" value="Restriction endonuclease-like"/>
    <property type="match status" value="1"/>
</dbReference>
<keyword evidence="8" id="KW-1185">Reference proteome</keyword>
<dbReference type="EC" id="3.1.-.-" evidence="6"/>
<comment type="caution">
    <text evidence="7">The sequence shown here is derived from an EMBL/GenBank/DDBJ whole genome shotgun (WGS) entry which is preliminary data.</text>
</comment>
<organism evidence="7 8">
    <name type="scientific">Lentibacillus salinarum</name>
    <dbReference type="NCBI Taxonomy" id="446820"/>
    <lineage>
        <taxon>Bacteria</taxon>
        <taxon>Bacillati</taxon>
        <taxon>Bacillota</taxon>
        <taxon>Bacilli</taxon>
        <taxon>Bacillales</taxon>
        <taxon>Bacillaceae</taxon>
        <taxon>Lentibacillus</taxon>
    </lineage>
</organism>
<dbReference type="InterPro" id="IPR004603">
    <property type="entry name" value="DNA_mismatch_endonuc_vsr"/>
</dbReference>
<gene>
    <name evidence="7" type="ORF">ACFQ4A_06140</name>
</gene>
<dbReference type="InterPro" id="IPR011335">
    <property type="entry name" value="Restrct_endonuc-II-like"/>
</dbReference>
<accession>A0ABW3ZST5</accession>
<keyword evidence="4 6" id="KW-0378">Hydrolase</keyword>
<evidence type="ECO:0000313" key="7">
    <source>
        <dbReference type="EMBL" id="MFD1361248.1"/>
    </source>
</evidence>
<dbReference type="EMBL" id="JBHTNH010000008">
    <property type="protein sequence ID" value="MFD1361248.1"/>
    <property type="molecule type" value="Genomic_DNA"/>
</dbReference>
<protein>
    <recommendedName>
        <fullName evidence="6">Very short patch repair endonuclease</fullName>
        <ecNumber evidence="6">3.1.-.-</ecNumber>
    </recommendedName>
</protein>
<comment type="function">
    <text evidence="6">May nick specific sequences that contain T:G mispairs resulting from m5C-deamination.</text>
</comment>
<evidence type="ECO:0000256" key="6">
    <source>
        <dbReference type="PIRNR" id="PIRNR018267"/>
    </source>
</evidence>
<evidence type="ECO:0000256" key="5">
    <source>
        <dbReference type="ARBA" id="ARBA00023204"/>
    </source>
</evidence>
<evidence type="ECO:0000256" key="3">
    <source>
        <dbReference type="ARBA" id="ARBA00022763"/>
    </source>
</evidence>
<dbReference type="Gene3D" id="3.40.960.10">
    <property type="entry name" value="VSR Endonuclease"/>
    <property type="match status" value="1"/>
</dbReference>